<reference evidence="1" key="1">
    <citation type="submission" date="2021-01" db="EMBL/GenBank/DDBJ databases">
        <authorList>
            <consortium name="Genoscope - CEA"/>
            <person name="William W."/>
        </authorList>
    </citation>
    <scope>NUCLEOTIDE SEQUENCE</scope>
</reference>
<evidence type="ECO:0000313" key="2">
    <source>
        <dbReference type="Proteomes" id="UP000689195"/>
    </source>
</evidence>
<name>A0A8S1X4S6_9CILI</name>
<sequence>MSYQEMAYNILFIIIIQRIQSYLQVELSSLTYQISQLIQKLGK</sequence>
<organism evidence="1 2">
    <name type="scientific">Paramecium pentaurelia</name>
    <dbReference type="NCBI Taxonomy" id="43138"/>
    <lineage>
        <taxon>Eukaryota</taxon>
        <taxon>Sar</taxon>
        <taxon>Alveolata</taxon>
        <taxon>Ciliophora</taxon>
        <taxon>Intramacronucleata</taxon>
        <taxon>Oligohymenophorea</taxon>
        <taxon>Peniculida</taxon>
        <taxon>Parameciidae</taxon>
        <taxon>Paramecium</taxon>
    </lineage>
</organism>
<gene>
    <name evidence="1" type="ORF">PPENT_87.1.T1140049</name>
</gene>
<dbReference type="EMBL" id="CAJJDO010000114">
    <property type="protein sequence ID" value="CAD8196973.1"/>
    <property type="molecule type" value="Genomic_DNA"/>
</dbReference>
<dbReference type="AlphaFoldDB" id="A0A8S1X4S6"/>
<accession>A0A8S1X4S6</accession>
<evidence type="ECO:0000313" key="1">
    <source>
        <dbReference type="EMBL" id="CAD8196973.1"/>
    </source>
</evidence>
<keyword evidence="2" id="KW-1185">Reference proteome</keyword>
<dbReference type="Proteomes" id="UP000689195">
    <property type="component" value="Unassembled WGS sequence"/>
</dbReference>
<protein>
    <submittedName>
        <fullName evidence="1">Uncharacterized protein</fullName>
    </submittedName>
</protein>
<comment type="caution">
    <text evidence="1">The sequence shown here is derived from an EMBL/GenBank/DDBJ whole genome shotgun (WGS) entry which is preliminary data.</text>
</comment>
<proteinExistence type="predicted"/>